<feature type="domain" description="Endonuclease/exonuclease/phosphatase" evidence="9">
    <location>
        <begin position="7"/>
        <end position="223"/>
    </location>
</feature>
<dbReference type="RefSeq" id="WP_187242404.1">
    <property type="nucleotide sequence ID" value="NZ_BAAAOK010000015.1"/>
</dbReference>
<dbReference type="InterPro" id="IPR005135">
    <property type="entry name" value="Endo/exonuclease/phosphatase"/>
</dbReference>
<name>A0ABR7LKV4_9ACTN</name>
<proteinExistence type="predicted"/>
<evidence type="ECO:0000256" key="2">
    <source>
        <dbReference type="ARBA" id="ARBA00001946"/>
    </source>
</evidence>
<dbReference type="Pfam" id="PF03372">
    <property type="entry name" value="Exo_endo_phos"/>
    <property type="match status" value="1"/>
</dbReference>
<dbReference type="PANTHER" id="PTHR15822">
    <property type="entry name" value="TRAF AND TNF RECEPTOR-ASSOCIATED PROTEIN"/>
    <property type="match status" value="1"/>
</dbReference>
<dbReference type="GO" id="GO:0004519">
    <property type="term" value="F:endonuclease activity"/>
    <property type="evidence" value="ECO:0007669"/>
    <property type="project" value="UniProtKB-KW"/>
</dbReference>
<accession>A0ABR7LKV4</accession>
<comment type="cofactor">
    <cofactor evidence="1">
        <name>Mn(2+)</name>
        <dbReference type="ChEBI" id="CHEBI:29035"/>
    </cofactor>
</comment>
<evidence type="ECO:0000256" key="1">
    <source>
        <dbReference type="ARBA" id="ARBA00001936"/>
    </source>
</evidence>
<keyword evidence="8" id="KW-0234">DNA repair</keyword>
<dbReference type="SUPFAM" id="SSF56219">
    <property type="entry name" value="DNase I-like"/>
    <property type="match status" value="1"/>
</dbReference>
<comment type="caution">
    <text evidence="10">The sequence shown here is derived from an EMBL/GenBank/DDBJ whole genome shotgun (WGS) entry which is preliminary data.</text>
</comment>
<dbReference type="Gene3D" id="3.60.10.10">
    <property type="entry name" value="Endonuclease/exonuclease/phosphatase"/>
    <property type="match status" value="1"/>
</dbReference>
<protein>
    <submittedName>
        <fullName evidence="10">Endonuclease/exonuclease/phosphatase family protein</fullName>
    </submittedName>
</protein>
<keyword evidence="5" id="KW-0227">DNA damage</keyword>
<keyword evidence="11" id="KW-1185">Reference proteome</keyword>
<organism evidence="10 11">
    <name type="scientific">Actinomadura alba</name>
    <dbReference type="NCBI Taxonomy" id="406431"/>
    <lineage>
        <taxon>Bacteria</taxon>
        <taxon>Bacillati</taxon>
        <taxon>Actinomycetota</taxon>
        <taxon>Actinomycetes</taxon>
        <taxon>Streptosporangiales</taxon>
        <taxon>Thermomonosporaceae</taxon>
        <taxon>Actinomadura</taxon>
    </lineage>
</organism>
<dbReference type="EMBL" id="JABVEC010000004">
    <property type="protein sequence ID" value="MBC6465399.1"/>
    <property type="molecule type" value="Genomic_DNA"/>
</dbReference>
<evidence type="ECO:0000256" key="5">
    <source>
        <dbReference type="ARBA" id="ARBA00022763"/>
    </source>
</evidence>
<evidence type="ECO:0000256" key="6">
    <source>
        <dbReference type="ARBA" id="ARBA00022801"/>
    </source>
</evidence>
<keyword evidence="7" id="KW-0460">Magnesium</keyword>
<comment type="cofactor">
    <cofactor evidence="2">
        <name>Mg(2+)</name>
        <dbReference type="ChEBI" id="CHEBI:18420"/>
    </cofactor>
</comment>
<dbReference type="InterPro" id="IPR036691">
    <property type="entry name" value="Endo/exonu/phosph_ase_sf"/>
</dbReference>
<keyword evidence="6" id="KW-0378">Hydrolase</keyword>
<reference evidence="10 11" key="1">
    <citation type="submission" date="2020-06" db="EMBL/GenBank/DDBJ databases">
        <title>Actinomadura xiongansis sp. nov., isolated from soil of Baiyangdian.</title>
        <authorList>
            <person name="Zhang X."/>
        </authorList>
    </citation>
    <scope>NUCLEOTIDE SEQUENCE [LARGE SCALE GENOMIC DNA]</scope>
    <source>
        <strain evidence="10 11">HBUM206468</strain>
    </source>
</reference>
<keyword evidence="10" id="KW-0255">Endonuclease</keyword>
<evidence type="ECO:0000313" key="11">
    <source>
        <dbReference type="Proteomes" id="UP000805614"/>
    </source>
</evidence>
<sequence length="234" mass="25619">MPTIRVLSYNIRSLRDDTTALERVVRGCAPDLVCLQEVPRFLLWRAKRRRFARHCGLTVGAGRRAAGLAVLAGPRATVLHQEYHLLTRVAGMHRRGLAIAVAEVQGVRLIAASTHLDLADLPRRAHVGQVLGLLERARCRYRAPVVLTGDINEDSGGQAWDLLARRFQDAYATAPAGMGHTYSARRPQRRIDAIFADPEVEVIGCGVPADAAVTADYARATDHRPVVAELALRA</sequence>
<dbReference type="Proteomes" id="UP000805614">
    <property type="component" value="Unassembled WGS sequence"/>
</dbReference>
<evidence type="ECO:0000256" key="8">
    <source>
        <dbReference type="ARBA" id="ARBA00023204"/>
    </source>
</evidence>
<evidence type="ECO:0000256" key="3">
    <source>
        <dbReference type="ARBA" id="ARBA00022722"/>
    </source>
</evidence>
<evidence type="ECO:0000256" key="7">
    <source>
        <dbReference type="ARBA" id="ARBA00022842"/>
    </source>
</evidence>
<gene>
    <name evidence="10" type="ORF">HKK74_07820</name>
</gene>
<keyword evidence="3" id="KW-0540">Nuclease</keyword>
<evidence type="ECO:0000313" key="10">
    <source>
        <dbReference type="EMBL" id="MBC6465399.1"/>
    </source>
</evidence>
<evidence type="ECO:0000259" key="9">
    <source>
        <dbReference type="Pfam" id="PF03372"/>
    </source>
</evidence>
<evidence type="ECO:0000256" key="4">
    <source>
        <dbReference type="ARBA" id="ARBA00022723"/>
    </source>
</evidence>
<dbReference type="PANTHER" id="PTHR15822:SF4">
    <property type="entry name" value="TYROSYL-DNA PHOSPHODIESTERASE 2"/>
    <property type="match status" value="1"/>
</dbReference>
<keyword evidence="4" id="KW-0479">Metal-binding</keyword>
<dbReference type="InterPro" id="IPR051547">
    <property type="entry name" value="TDP2-like"/>
</dbReference>